<evidence type="ECO:0000256" key="6">
    <source>
        <dbReference type="ARBA" id="ARBA00022679"/>
    </source>
</evidence>
<dbReference type="EC" id="2.4.1.25" evidence="3 10"/>
<evidence type="ECO:0000256" key="10">
    <source>
        <dbReference type="RuleBase" id="RU361207"/>
    </source>
</evidence>
<dbReference type="InterPro" id="IPR017853">
    <property type="entry name" value="GH"/>
</dbReference>
<dbReference type="AlphaFoldDB" id="A0A9D2AQ89"/>
<comment type="caution">
    <text evidence="11">The sequence shown here is derived from an EMBL/GenBank/DDBJ whole genome shotgun (WGS) entry which is preliminary data.</text>
</comment>
<sequence length="515" mass="57491">MAIRGKTQNGRKEVPNTTIPQRSAGVLLHIASLPGGYGIGTLGESARRFADFLHAAGVRYWQVLPLVQTGYGDSPYQSVFGASGNPYLLDVERLVAEGLLRPAEVRALRRVGDIDYGFLYNVKFAVLRRAFSRFDVRDPAFAAFVEGGEFHEYALFMALKEAHGGASFDRWKKEYRLRDPAALERFLSENRGEYLFWLFLQYEFRRQWEDLRAYVNGLGIRFIGDIPLYVAADSADVWANAHLFKLNKNRTARRVAGVPPDYFSATGQLWGNPVYDWKAHAAEGYAWWVRRIRAAFSLYDVVRIDHFRGLDRYYEVEAGAATAEHGCWRRGPGMKLFAAAERALGELPFIAEDLGQMDGGVLRLLRRSGFPGMKILQFAFDGNPDNPYLPHNIPVNSVCYTGTHDNDTSLGFMKSLPADEFVRVKARLRAAMKQEGVEGRISGRASAAKALCSLCWASAANLAVLPAQDLLLLGGEARMNTPAVGEGNWRFRLRRDLPASLARRLRAALGSAGRV</sequence>
<reference evidence="11" key="1">
    <citation type="journal article" date="2021" name="PeerJ">
        <title>Extensive microbial diversity within the chicken gut microbiome revealed by metagenomics and culture.</title>
        <authorList>
            <person name="Gilroy R."/>
            <person name="Ravi A."/>
            <person name="Getino M."/>
            <person name="Pursley I."/>
            <person name="Horton D.L."/>
            <person name="Alikhan N.F."/>
            <person name="Baker D."/>
            <person name="Gharbi K."/>
            <person name="Hall N."/>
            <person name="Watson M."/>
            <person name="Adriaenssens E.M."/>
            <person name="Foster-Nyarko E."/>
            <person name="Jarju S."/>
            <person name="Secka A."/>
            <person name="Antonio M."/>
            <person name="Oren A."/>
            <person name="Chaudhuri R.R."/>
            <person name="La Ragione R."/>
            <person name="Hildebrand F."/>
            <person name="Pallen M.J."/>
        </authorList>
    </citation>
    <scope>NUCLEOTIDE SEQUENCE</scope>
    <source>
        <strain evidence="11">26628</strain>
    </source>
</reference>
<evidence type="ECO:0000256" key="7">
    <source>
        <dbReference type="ARBA" id="ARBA00023277"/>
    </source>
</evidence>
<keyword evidence="6 10" id="KW-0808">Transferase</keyword>
<keyword evidence="7 10" id="KW-0119">Carbohydrate metabolism</keyword>
<evidence type="ECO:0000256" key="2">
    <source>
        <dbReference type="ARBA" id="ARBA00005684"/>
    </source>
</evidence>
<keyword evidence="5 10" id="KW-0328">Glycosyltransferase</keyword>
<evidence type="ECO:0000256" key="9">
    <source>
        <dbReference type="ARBA" id="ARBA00031501"/>
    </source>
</evidence>
<protein>
    <recommendedName>
        <fullName evidence="4 10">4-alpha-glucanotransferase</fullName>
        <ecNumber evidence="3 10">2.4.1.25</ecNumber>
    </recommendedName>
    <alternativeName>
        <fullName evidence="8 10">Amylomaltase</fullName>
    </alternativeName>
    <alternativeName>
        <fullName evidence="9 10">Disproportionating enzyme</fullName>
    </alternativeName>
</protein>
<comment type="similarity">
    <text evidence="2 10">Belongs to the disproportionating enzyme family.</text>
</comment>
<dbReference type="NCBIfam" id="TIGR00217">
    <property type="entry name" value="malQ"/>
    <property type="match status" value="1"/>
</dbReference>
<evidence type="ECO:0000256" key="4">
    <source>
        <dbReference type="ARBA" id="ARBA00020295"/>
    </source>
</evidence>
<comment type="catalytic activity">
    <reaction evidence="1 10">
        <text>Transfers a segment of a (1-&gt;4)-alpha-D-glucan to a new position in an acceptor, which may be glucose or a (1-&gt;4)-alpha-D-glucan.</text>
        <dbReference type="EC" id="2.4.1.25"/>
    </reaction>
</comment>
<evidence type="ECO:0000256" key="3">
    <source>
        <dbReference type="ARBA" id="ARBA00012560"/>
    </source>
</evidence>
<dbReference type="InterPro" id="IPR003385">
    <property type="entry name" value="Glyco_hydro_77"/>
</dbReference>
<accession>A0A9D2AQ89</accession>
<dbReference type="GO" id="GO:0005975">
    <property type="term" value="P:carbohydrate metabolic process"/>
    <property type="evidence" value="ECO:0007669"/>
    <property type="project" value="InterPro"/>
</dbReference>
<dbReference type="EMBL" id="DXFD01000015">
    <property type="protein sequence ID" value="HIX46267.1"/>
    <property type="molecule type" value="Genomic_DNA"/>
</dbReference>
<dbReference type="SUPFAM" id="SSF51445">
    <property type="entry name" value="(Trans)glycosidases"/>
    <property type="match status" value="1"/>
</dbReference>
<reference evidence="11" key="2">
    <citation type="submission" date="2021-04" db="EMBL/GenBank/DDBJ databases">
        <authorList>
            <person name="Gilroy R."/>
        </authorList>
    </citation>
    <scope>NUCLEOTIDE SEQUENCE</scope>
    <source>
        <strain evidence="11">26628</strain>
    </source>
</reference>
<evidence type="ECO:0000256" key="8">
    <source>
        <dbReference type="ARBA" id="ARBA00031423"/>
    </source>
</evidence>
<evidence type="ECO:0000313" key="11">
    <source>
        <dbReference type="EMBL" id="HIX46267.1"/>
    </source>
</evidence>
<evidence type="ECO:0000313" key="12">
    <source>
        <dbReference type="Proteomes" id="UP000824249"/>
    </source>
</evidence>
<dbReference type="PANTHER" id="PTHR32438:SF5">
    <property type="entry name" value="4-ALPHA-GLUCANOTRANSFERASE DPE1, CHLOROPLASTIC_AMYLOPLASTIC"/>
    <property type="match status" value="1"/>
</dbReference>
<dbReference type="Proteomes" id="UP000824249">
    <property type="component" value="Unassembled WGS sequence"/>
</dbReference>
<dbReference type="Gene3D" id="3.20.20.80">
    <property type="entry name" value="Glycosidases"/>
    <property type="match status" value="1"/>
</dbReference>
<proteinExistence type="inferred from homology"/>
<dbReference type="NCBIfam" id="NF011080">
    <property type="entry name" value="PRK14508.1-3"/>
    <property type="match status" value="1"/>
</dbReference>
<dbReference type="PANTHER" id="PTHR32438">
    <property type="entry name" value="4-ALPHA-GLUCANOTRANSFERASE DPE1, CHLOROPLASTIC/AMYLOPLASTIC"/>
    <property type="match status" value="1"/>
</dbReference>
<dbReference type="Pfam" id="PF02446">
    <property type="entry name" value="Glyco_hydro_77"/>
    <property type="match status" value="1"/>
</dbReference>
<dbReference type="GO" id="GO:0004134">
    <property type="term" value="F:4-alpha-glucanotransferase activity"/>
    <property type="evidence" value="ECO:0007669"/>
    <property type="project" value="UniProtKB-EC"/>
</dbReference>
<gene>
    <name evidence="11" type="primary">malQ</name>
    <name evidence="11" type="ORF">H9737_01075</name>
</gene>
<name>A0A9D2AQ89_9FIRM</name>
<evidence type="ECO:0000256" key="5">
    <source>
        <dbReference type="ARBA" id="ARBA00022676"/>
    </source>
</evidence>
<evidence type="ECO:0000256" key="1">
    <source>
        <dbReference type="ARBA" id="ARBA00000439"/>
    </source>
</evidence>
<organism evidence="11 12">
    <name type="scientific">Candidatus Borkfalkia faecigallinarum</name>
    <dbReference type="NCBI Taxonomy" id="2838509"/>
    <lineage>
        <taxon>Bacteria</taxon>
        <taxon>Bacillati</taxon>
        <taxon>Bacillota</taxon>
        <taxon>Clostridia</taxon>
        <taxon>Christensenellales</taxon>
        <taxon>Christensenellaceae</taxon>
        <taxon>Candidatus Borkfalkia</taxon>
    </lineage>
</organism>